<feature type="region of interest" description="Disordered" evidence="2">
    <location>
        <begin position="1089"/>
        <end position="1131"/>
    </location>
</feature>
<feature type="compositionally biased region" description="Gly residues" evidence="2">
    <location>
        <begin position="1315"/>
        <end position="1325"/>
    </location>
</feature>
<organism evidence="3 4">
    <name type="scientific">Chlamydomonas reinhardtii</name>
    <name type="common">Chlamydomonas smithii</name>
    <dbReference type="NCBI Taxonomy" id="3055"/>
    <lineage>
        <taxon>Eukaryota</taxon>
        <taxon>Viridiplantae</taxon>
        <taxon>Chlorophyta</taxon>
        <taxon>core chlorophytes</taxon>
        <taxon>Chlorophyceae</taxon>
        <taxon>CS clade</taxon>
        <taxon>Chlamydomonadales</taxon>
        <taxon>Chlamydomonadaceae</taxon>
        <taxon>Chlamydomonas</taxon>
    </lineage>
</organism>
<dbReference type="KEGG" id="cre:CHLRE_06g275950v5"/>
<name>A0A2K3DNN1_CHLRE</name>
<feature type="region of interest" description="Disordered" evidence="2">
    <location>
        <begin position="817"/>
        <end position="859"/>
    </location>
</feature>
<feature type="compositionally biased region" description="Low complexity" evidence="2">
    <location>
        <begin position="147"/>
        <end position="172"/>
    </location>
</feature>
<feature type="coiled-coil region" evidence="1">
    <location>
        <begin position="1602"/>
        <end position="1707"/>
    </location>
</feature>
<dbReference type="PANTHER" id="PTHR47357:SF1">
    <property type="entry name" value="SPINDLE POLE BODY COMPONENT 110"/>
    <property type="match status" value="1"/>
</dbReference>
<feature type="coiled-coil region" evidence="1">
    <location>
        <begin position="670"/>
        <end position="697"/>
    </location>
</feature>
<feature type="compositionally biased region" description="Pro residues" evidence="2">
    <location>
        <begin position="428"/>
        <end position="440"/>
    </location>
</feature>
<dbReference type="RefSeq" id="XP_042923714.1">
    <property type="nucleotide sequence ID" value="XM_043063008.1"/>
</dbReference>
<feature type="region of interest" description="Disordered" evidence="2">
    <location>
        <begin position="1241"/>
        <end position="1347"/>
    </location>
</feature>
<keyword evidence="1" id="KW-0175">Coiled coil</keyword>
<feature type="compositionally biased region" description="Low complexity" evidence="2">
    <location>
        <begin position="266"/>
        <end position="278"/>
    </location>
</feature>
<accession>A0A2K3DNN1</accession>
<feature type="region of interest" description="Disordered" evidence="2">
    <location>
        <begin position="147"/>
        <end position="327"/>
    </location>
</feature>
<keyword evidence="4" id="KW-1185">Reference proteome</keyword>
<feature type="compositionally biased region" description="Low complexity" evidence="2">
    <location>
        <begin position="202"/>
        <end position="223"/>
    </location>
</feature>
<feature type="compositionally biased region" description="Low complexity" evidence="2">
    <location>
        <begin position="830"/>
        <end position="840"/>
    </location>
</feature>
<evidence type="ECO:0000256" key="2">
    <source>
        <dbReference type="SAM" id="MobiDB-lite"/>
    </source>
</evidence>
<dbReference type="Gramene" id="PNW82143">
    <property type="protein sequence ID" value="PNW82143"/>
    <property type="gene ID" value="CHLRE_06g275950v5"/>
</dbReference>
<feature type="coiled-coil region" evidence="1">
    <location>
        <begin position="1911"/>
        <end position="2022"/>
    </location>
</feature>
<feature type="compositionally biased region" description="Low complexity" evidence="2">
    <location>
        <begin position="1265"/>
        <end position="1274"/>
    </location>
</feature>
<dbReference type="OrthoDB" id="552062at2759"/>
<feature type="compositionally biased region" description="Gly residues" evidence="2">
    <location>
        <begin position="1296"/>
        <end position="1306"/>
    </location>
</feature>
<reference evidence="3 4" key="1">
    <citation type="journal article" date="2007" name="Science">
        <title>The Chlamydomonas genome reveals the evolution of key animal and plant functions.</title>
        <authorList>
            <person name="Merchant S.S."/>
            <person name="Prochnik S.E."/>
            <person name="Vallon O."/>
            <person name="Harris E.H."/>
            <person name="Karpowicz S.J."/>
            <person name="Witman G.B."/>
            <person name="Terry A."/>
            <person name="Salamov A."/>
            <person name="Fritz-Laylin L.K."/>
            <person name="Marechal-Drouard L."/>
            <person name="Marshall W.F."/>
            <person name="Qu L.H."/>
            <person name="Nelson D.R."/>
            <person name="Sanderfoot A.A."/>
            <person name="Spalding M.H."/>
            <person name="Kapitonov V.V."/>
            <person name="Ren Q."/>
            <person name="Ferris P."/>
            <person name="Lindquist E."/>
            <person name="Shapiro H."/>
            <person name="Lucas S.M."/>
            <person name="Grimwood J."/>
            <person name="Schmutz J."/>
            <person name="Cardol P."/>
            <person name="Cerutti H."/>
            <person name="Chanfreau G."/>
            <person name="Chen C.L."/>
            <person name="Cognat V."/>
            <person name="Croft M.T."/>
            <person name="Dent R."/>
            <person name="Dutcher S."/>
            <person name="Fernandez E."/>
            <person name="Fukuzawa H."/>
            <person name="Gonzalez-Ballester D."/>
            <person name="Gonzalez-Halphen D."/>
            <person name="Hallmann A."/>
            <person name="Hanikenne M."/>
            <person name="Hippler M."/>
            <person name="Inwood W."/>
            <person name="Jabbari K."/>
            <person name="Kalanon M."/>
            <person name="Kuras R."/>
            <person name="Lefebvre P.A."/>
            <person name="Lemaire S.D."/>
            <person name="Lobanov A.V."/>
            <person name="Lohr M."/>
            <person name="Manuell A."/>
            <person name="Meier I."/>
            <person name="Mets L."/>
            <person name="Mittag M."/>
            <person name="Mittelmeier T."/>
            <person name="Moroney J.V."/>
            <person name="Moseley J."/>
            <person name="Napoli C."/>
            <person name="Nedelcu A.M."/>
            <person name="Niyogi K."/>
            <person name="Novoselov S.V."/>
            <person name="Paulsen I.T."/>
            <person name="Pazour G."/>
            <person name="Purton S."/>
            <person name="Ral J.P."/>
            <person name="Riano-Pachon D.M."/>
            <person name="Riekhof W."/>
            <person name="Rymarquis L."/>
            <person name="Schroda M."/>
            <person name="Stern D."/>
            <person name="Umen J."/>
            <person name="Willows R."/>
            <person name="Wilson N."/>
            <person name="Zimmer S.L."/>
            <person name="Allmer J."/>
            <person name="Balk J."/>
            <person name="Bisova K."/>
            <person name="Chen C.J."/>
            <person name="Elias M."/>
            <person name="Gendler K."/>
            <person name="Hauser C."/>
            <person name="Lamb M.R."/>
            <person name="Ledford H."/>
            <person name="Long J.C."/>
            <person name="Minagawa J."/>
            <person name="Page M.D."/>
            <person name="Pan J."/>
            <person name="Pootakham W."/>
            <person name="Roje S."/>
            <person name="Rose A."/>
            <person name="Stahlberg E."/>
            <person name="Terauchi A.M."/>
            <person name="Yang P."/>
            <person name="Ball S."/>
            <person name="Bowler C."/>
            <person name="Dieckmann C.L."/>
            <person name="Gladyshev V.N."/>
            <person name="Green P."/>
            <person name="Jorgensen R."/>
            <person name="Mayfield S."/>
            <person name="Mueller-Roeber B."/>
            <person name="Rajamani S."/>
            <person name="Sayre R.T."/>
            <person name="Brokstein P."/>
            <person name="Dubchak I."/>
            <person name="Goodstein D."/>
            <person name="Hornick L."/>
            <person name="Huang Y.W."/>
            <person name="Jhaveri J."/>
            <person name="Luo Y."/>
            <person name="Martinez D."/>
            <person name="Ngau W.C."/>
            <person name="Otillar B."/>
            <person name="Poliakov A."/>
            <person name="Porter A."/>
            <person name="Szajkowski L."/>
            <person name="Werner G."/>
            <person name="Zhou K."/>
            <person name="Grigoriev I.V."/>
            <person name="Rokhsar D.S."/>
            <person name="Grossman A.R."/>
        </authorList>
    </citation>
    <scope>NUCLEOTIDE SEQUENCE [LARGE SCALE GENOMIC DNA]</scope>
    <source>
        <strain evidence="4">CC-503</strain>
    </source>
</reference>
<feature type="compositionally biased region" description="Gly residues" evidence="2">
    <location>
        <begin position="848"/>
        <end position="858"/>
    </location>
</feature>
<dbReference type="InParanoid" id="A0A2K3DNN1"/>
<feature type="region of interest" description="Disordered" evidence="2">
    <location>
        <begin position="1"/>
        <end position="34"/>
    </location>
</feature>
<feature type="region of interest" description="Disordered" evidence="2">
    <location>
        <begin position="418"/>
        <end position="523"/>
    </location>
</feature>
<evidence type="ECO:0000313" key="4">
    <source>
        <dbReference type="Proteomes" id="UP000006906"/>
    </source>
</evidence>
<feature type="compositionally biased region" description="Pro residues" evidence="2">
    <location>
        <begin position="253"/>
        <end position="265"/>
    </location>
</feature>
<feature type="compositionally biased region" description="Low complexity" evidence="2">
    <location>
        <begin position="371"/>
        <end position="384"/>
    </location>
</feature>
<feature type="compositionally biased region" description="Acidic residues" evidence="2">
    <location>
        <begin position="1327"/>
        <end position="1347"/>
    </location>
</feature>
<feature type="compositionally biased region" description="Polar residues" evidence="2">
    <location>
        <begin position="1"/>
        <end position="10"/>
    </location>
</feature>
<evidence type="ECO:0000313" key="3">
    <source>
        <dbReference type="EMBL" id="PNW82143.1"/>
    </source>
</evidence>
<feature type="compositionally biased region" description="Low complexity" evidence="2">
    <location>
        <begin position="441"/>
        <end position="453"/>
    </location>
</feature>
<sequence>MSNNNTSWGSGQPVGLPPVAGASKEGDEQRGVAKIKPIPLLLSTRAPILQTAGMIQANAAPSAVARGAGRPSTSQQPYHPGATATGSGGGAAPALGFGDAGAGPGSPGGGAAYRNTKFTRIKGFQPAGGSGGGLALEGSGVQLLGQQGQQQLGQQGQHGQHGQQGLAGDAQQWGSRRGLGASGPVRSLSRGGQEAAFSDHNSGPSVRASSAAGAASTVGPGAARPDTAGPLDPLSATYPAAGAGGRGGAGLVPPAPINPPLPGPPAMAWAAPQQQQQQQGGGGGGMFPEPTVNPHAHPLAPSSDAGGSLGMGGGMDTTSSLGAYPPDPDMVMGGGGGGAFGFASGNAAAAAAAGGSGTPNMGGFPGHMLSQQQAQPHQQQQQMQMQMQMMQMQQGGAGAGAGASQAQLLQRLYRTNLTPQPQSAAPGQLPPHPDFPPAPPGAAAAASPYNAESPSPPPTAGRHMPGAPSISGMASLVLGASRPTTTTNVNGANGANGANGYGMSPPMTAGSGGSRPRTRGASAGTLADLSAALQKSIAAGMGEWDLTADGLWGHPEVQERLLRGPLGPEVLKHRYRMEERDIIALYRLLYSYSVGFFTDVQSLVEGSVMTAPRGVAGGGGAAAALSGLRQELLENVFRAYASLWDEALMIVFDSEMAAVLAEKTAALQALDAGVVELEALRQENEQLQARLADFVTQNIDNMLATRHMKHATNAMEGQLHSLSAANDQLVTHMAGHAVQVTTLERQLDAARAATRAAEARAAAAESHVVTLKGVVGDQNATLSGQFFQIKELEKANAELQESLRQMHRRRAAALASLGGGAGGGATPEPSDGGAAAGLLTDGDDADGGSAGGGRGRGGAVPDVAMLNADELERLLADKSRAFALLHADFVVKMHELDDQRSITAGLREDIRRLQSDVAAAEGRATDSARVADRYKSRWEGGRMAMEDLEGQNRRLTSKNADLVRSYWPLMTRLKEAEADAAAARQQAAEDRAAVEAAAAEAAALRQANEAMEALAAENRAMREEQESHELEVPADLLAMLSAGQAASLRRFARCCHRRVAHLNQQVVGLVDQLTAARFQIMNLTNGNGSPSGAAAPPLRPNPFTSATTTATATATATPPASLAGPPTPSGGSFVGGFGGLGSAPGSPTRLGLGGGGSAASTAAGGFLGFASLPPEEELQRLRAALAGRDRWINVLCRGMTQVVGIMESLMSKDGDSCAALRLEQQRRRRAAIRAARRAAAAAAGQPYESAPPSPVRRGGGGAAGAGADAIPDASADADSEETAVVAGEASSASAAAGGGAAAGGPGELSLAPSGGLAGGASGFGDAGVEEEHEEEQEEEEEGLDEDPAFVVASGRLAQLMGLTTAHGGLGGHSLGAGGDVVAGIELAPQIVSLDRNFERLADSAERLVEWADSLMRRKEQTATFPQLKQRLDVALRQLDAANAELVALRPAAESLRFSVRAYETKYKDMAARVASATQRAGSAESRLTSAEQQLGLVRQQLADTQEAHKRLEEQYWKAKEVALEAEVTTGELKAGRVRALEAAAKALSSVAGLEREAKENRDLRVALESDLVGYKAWVRHMEAVERAHREVLRELAQAAAGCEERDRQLAELRDRTLTLEQQLRSKSAEATSADTRVKALTRELAEERKAASAAAAAARATAAAQLDAAIRQAGGAEEAAAAASERAAELEGRLTEANRQAAAAMAAAASAAAALEPLRAERDRLKAHVAASAPLLSAMDRAAGALGRRLTLLEDTVATTAAQQQGSLEAAVEGLLGCVESALDAFGGTARAAAGDATPALLGALEGLVTQLLATLSKGGKEPMQSLTVLKAQLARDDKELAGLREALAAASAAGEDAARSAEEQRRAAAKAAAAASAASAAAQRDGRRAVEAETALRRARAEAEAYGRSHAAAKAAAEEAKKESERLQRRLEVTESDLIAARRQQSLTDSAAAASAAQRAELQRRVEEVEAAAARDRDAAREARGRAEAAEQAASAAAARAAELEAQVAAASRDVERLSAERASALTSLGEARDKALGLEQSMLEMQAKHADILRHDESVEEKLRHALFEAEACRKRAAEAQREAAEAAVRAEALQQQCWQLSVAMQAKAGEKEEALRALVEATHAVEAKKQQQT</sequence>
<dbReference type="EMBL" id="CM008967">
    <property type="protein sequence ID" value="PNW82143.1"/>
    <property type="molecule type" value="Genomic_DNA"/>
</dbReference>
<feature type="coiled-coil region" evidence="1">
    <location>
        <begin position="1424"/>
        <end position="1521"/>
    </location>
</feature>
<evidence type="ECO:0000256" key="1">
    <source>
        <dbReference type="SAM" id="Coils"/>
    </source>
</evidence>
<feature type="compositionally biased region" description="Low complexity" evidence="2">
    <location>
        <begin position="1104"/>
        <end position="1124"/>
    </location>
</feature>
<dbReference type="GeneID" id="5721744"/>
<gene>
    <name evidence="3" type="ORF">CHLRE_06g275950v5</name>
</gene>
<dbReference type="Proteomes" id="UP000006906">
    <property type="component" value="Chromosome 6"/>
</dbReference>
<dbReference type="ExpressionAtlas" id="A0A2K3DNN1">
    <property type="expression patterns" value="baseline and differential"/>
</dbReference>
<feature type="compositionally biased region" description="Low complexity" evidence="2">
    <location>
        <begin position="1283"/>
        <end position="1295"/>
    </location>
</feature>
<feature type="coiled-coil region" evidence="1">
    <location>
        <begin position="2072"/>
        <end position="2134"/>
    </location>
</feature>
<feature type="region of interest" description="Disordered" evidence="2">
    <location>
        <begin position="63"/>
        <end position="90"/>
    </location>
</feature>
<feature type="compositionally biased region" description="Low complexity" evidence="2">
    <location>
        <begin position="484"/>
        <end position="498"/>
    </location>
</feature>
<dbReference type="PaxDb" id="3055-EDP08147"/>
<feature type="region of interest" description="Disordered" evidence="2">
    <location>
        <begin position="350"/>
        <end position="384"/>
    </location>
</feature>
<feature type="coiled-coil region" evidence="1">
    <location>
        <begin position="903"/>
        <end position="1031"/>
    </location>
</feature>
<protein>
    <submittedName>
        <fullName evidence="3">Uncharacterized protein</fullName>
    </submittedName>
</protein>
<dbReference type="PANTHER" id="PTHR47357">
    <property type="entry name" value="COP1-INTERACTIVE PROTEIN 1"/>
    <property type="match status" value="1"/>
</dbReference>
<proteinExistence type="predicted"/>